<dbReference type="PANTHER" id="PTHR12292">
    <property type="entry name" value="RWD DOMAIN-CONTAINING PROTEIN"/>
    <property type="match status" value="1"/>
</dbReference>
<comment type="caution">
    <text evidence="1">The sequence shown here is derived from an EMBL/GenBank/DDBJ whole genome shotgun (WGS) entry which is preliminary data.</text>
</comment>
<evidence type="ECO:0000313" key="1">
    <source>
        <dbReference type="EMBL" id="KAG0571491.1"/>
    </source>
</evidence>
<keyword evidence="2" id="KW-1185">Reference proteome</keyword>
<name>A0A8T0HKZ7_CERPU</name>
<sequence length="127" mass="14973">MAMMYTLAKSAKEWLREKYVHADVEENDEDDVEKEVIEKHGEVVTVESFMAWRDRYEAEIALENAKFMPESVFMASKEKQTGGRQWFNMQGDWLKKTRSILKMTMRTLISLTMRTLTKMTCLHIISL</sequence>
<gene>
    <name evidence="1" type="ORF">KC19_VG015800</name>
</gene>
<dbReference type="InterPro" id="IPR040213">
    <property type="entry name" value="GIR2-like"/>
</dbReference>
<evidence type="ECO:0000313" key="2">
    <source>
        <dbReference type="Proteomes" id="UP000822688"/>
    </source>
</evidence>
<organism evidence="1 2">
    <name type="scientific">Ceratodon purpureus</name>
    <name type="common">Fire moss</name>
    <name type="synonym">Dicranum purpureum</name>
    <dbReference type="NCBI Taxonomy" id="3225"/>
    <lineage>
        <taxon>Eukaryota</taxon>
        <taxon>Viridiplantae</taxon>
        <taxon>Streptophyta</taxon>
        <taxon>Embryophyta</taxon>
        <taxon>Bryophyta</taxon>
        <taxon>Bryophytina</taxon>
        <taxon>Bryopsida</taxon>
        <taxon>Dicranidae</taxon>
        <taxon>Pseudoditrichales</taxon>
        <taxon>Ditrichaceae</taxon>
        <taxon>Ceratodon</taxon>
    </lineage>
</organism>
<proteinExistence type="predicted"/>
<dbReference type="AlphaFoldDB" id="A0A8T0HKZ7"/>
<dbReference type="Proteomes" id="UP000822688">
    <property type="component" value="Chromosome V"/>
</dbReference>
<dbReference type="EMBL" id="CM026426">
    <property type="protein sequence ID" value="KAG0571491.1"/>
    <property type="molecule type" value="Genomic_DNA"/>
</dbReference>
<accession>A0A8T0HKZ7</accession>
<reference evidence="1" key="1">
    <citation type="submission" date="2020-06" db="EMBL/GenBank/DDBJ databases">
        <title>WGS assembly of Ceratodon purpureus strain R40.</title>
        <authorList>
            <person name="Carey S.B."/>
            <person name="Jenkins J."/>
            <person name="Shu S."/>
            <person name="Lovell J.T."/>
            <person name="Sreedasyam A."/>
            <person name="Maumus F."/>
            <person name="Tiley G.P."/>
            <person name="Fernandez-Pozo N."/>
            <person name="Barry K."/>
            <person name="Chen C."/>
            <person name="Wang M."/>
            <person name="Lipzen A."/>
            <person name="Daum C."/>
            <person name="Saski C.A."/>
            <person name="Payton A.C."/>
            <person name="Mcbreen J.C."/>
            <person name="Conrad R.E."/>
            <person name="Kollar L.M."/>
            <person name="Olsson S."/>
            <person name="Huttunen S."/>
            <person name="Landis J.B."/>
            <person name="Wickett N.J."/>
            <person name="Johnson M.G."/>
            <person name="Rensing S.A."/>
            <person name="Grimwood J."/>
            <person name="Schmutz J."/>
            <person name="Mcdaniel S.F."/>
        </authorList>
    </citation>
    <scope>NUCLEOTIDE SEQUENCE</scope>
    <source>
        <strain evidence="1">R40</strain>
    </source>
</reference>
<protein>
    <submittedName>
        <fullName evidence="1">Uncharacterized protein</fullName>
    </submittedName>
</protein>